<dbReference type="Proteomes" id="UP000191056">
    <property type="component" value="Unassembled WGS sequence"/>
</dbReference>
<dbReference type="Pfam" id="PF23140">
    <property type="entry name" value="Gp80"/>
    <property type="match status" value="1"/>
</dbReference>
<evidence type="ECO:0000313" key="2">
    <source>
        <dbReference type="Proteomes" id="UP000191056"/>
    </source>
</evidence>
<reference evidence="1 2" key="1">
    <citation type="submission" date="2017-03" db="EMBL/GenBank/DDBJ databases">
        <title>Genome sequence of Clostridium chromiireducens DSM 23318.</title>
        <authorList>
            <person name="Poehlein A."/>
            <person name="Daniel R."/>
        </authorList>
    </citation>
    <scope>NUCLEOTIDE SEQUENCE [LARGE SCALE GENOMIC DNA]</scope>
    <source>
        <strain evidence="1 2">DSM 23318</strain>
    </source>
</reference>
<comment type="caution">
    <text evidence="1">The sequence shown here is derived from an EMBL/GenBank/DDBJ whole genome shotgun (WGS) entry which is preliminary data.</text>
</comment>
<protein>
    <submittedName>
        <fullName evidence="1">Uncharacterized protein</fullName>
    </submittedName>
</protein>
<gene>
    <name evidence="1" type="ORF">CLCHR_14870</name>
</gene>
<sequence length="139" mass="14065">MAFTTYLADALVNEIFGAVNFTPPTTIYIGLSSTLPTVAGGNITEPAIGTNGYARASVANNTTNFPTTSSNNKSNGVAINFPTSTGSWLAAAQLGYLFFSDTATGGNILGFAALNNPQVVASSGATLSFAAGSLTITIN</sequence>
<dbReference type="STRING" id="225345.CLCHR_14870"/>
<organism evidence="1 2">
    <name type="scientific">Clostridium chromiireducens</name>
    <dbReference type="NCBI Taxonomy" id="225345"/>
    <lineage>
        <taxon>Bacteria</taxon>
        <taxon>Bacillati</taxon>
        <taxon>Bacillota</taxon>
        <taxon>Clostridia</taxon>
        <taxon>Eubacteriales</taxon>
        <taxon>Clostridiaceae</taxon>
        <taxon>Clostridium</taxon>
    </lineage>
</organism>
<dbReference type="OrthoDB" id="6171543at2"/>
<dbReference type="InterPro" id="IPR056908">
    <property type="entry name" value="Gp80-like"/>
</dbReference>
<dbReference type="AlphaFoldDB" id="A0A1V4IUH0"/>
<proteinExistence type="predicted"/>
<dbReference type="RefSeq" id="WP_079439060.1">
    <property type="nucleotide sequence ID" value="NZ_MZGT01000016.1"/>
</dbReference>
<name>A0A1V4IUH0_9CLOT</name>
<keyword evidence="2" id="KW-1185">Reference proteome</keyword>
<accession>A0A1V4IUH0</accession>
<dbReference type="EMBL" id="MZGT01000016">
    <property type="protein sequence ID" value="OPJ63672.1"/>
    <property type="molecule type" value="Genomic_DNA"/>
</dbReference>
<evidence type="ECO:0000313" key="1">
    <source>
        <dbReference type="EMBL" id="OPJ63672.1"/>
    </source>
</evidence>